<sequence length="142" mass="17351">MDNYYIPRHPTRKKQIKYVFGPQAKKDNYRNDMKKKPVRYYYQICIHRNIYDNMYHVRRYTINHDNNFINSDTRNFRLKDQEYKKFYLDKKPQEYKCYSTYTLDNIPPPSAAEVLISGSELFQTERYVDGWGPSGWGSFHDY</sequence>
<proteinExistence type="predicted"/>
<organism evidence="1">
    <name type="scientific">Mimivirus LCMiAC02</name>
    <dbReference type="NCBI Taxonomy" id="2506609"/>
    <lineage>
        <taxon>Viruses</taxon>
        <taxon>Varidnaviria</taxon>
        <taxon>Bamfordvirae</taxon>
        <taxon>Nucleocytoviricota</taxon>
        <taxon>Megaviricetes</taxon>
        <taxon>Imitervirales</taxon>
        <taxon>Mimiviridae</taxon>
        <taxon>Klosneuvirinae</taxon>
    </lineage>
</organism>
<evidence type="ECO:0000313" key="1">
    <source>
        <dbReference type="EMBL" id="QBK89075.1"/>
    </source>
</evidence>
<reference evidence="1" key="1">
    <citation type="journal article" date="2019" name="MBio">
        <title>Virus Genomes from Deep Sea Sediments Expand the Ocean Megavirome and Support Independent Origins of Viral Gigantism.</title>
        <authorList>
            <person name="Backstrom D."/>
            <person name="Yutin N."/>
            <person name="Jorgensen S.L."/>
            <person name="Dharamshi J."/>
            <person name="Homa F."/>
            <person name="Zaremba-Niedwiedzka K."/>
            <person name="Spang A."/>
            <person name="Wolf Y.I."/>
            <person name="Koonin E.V."/>
            <person name="Ettema T.J."/>
        </authorList>
    </citation>
    <scope>NUCLEOTIDE SEQUENCE</scope>
</reference>
<gene>
    <name evidence="1" type="ORF">LCMiAC02_01680</name>
</gene>
<name>A0A481Z204_9VIRU</name>
<dbReference type="EMBL" id="MK500407">
    <property type="protein sequence ID" value="QBK89075.1"/>
    <property type="molecule type" value="Genomic_DNA"/>
</dbReference>
<protein>
    <submittedName>
        <fullName evidence="1">Uncharacterized protein</fullName>
    </submittedName>
</protein>
<accession>A0A481Z204</accession>